<evidence type="ECO:0000256" key="3">
    <source>
        <dbReference type="ARBA" id="ARBA00022989"/>
    </source>
</evidence>
<evidence type="ECO:0000256" key="1">
    <source>
        <dbReference type="ARBA" id="ARBA00004141"/>
    </source>
</evidence>
<dbReference type="PANTHER" id="PTHR37306">
    <property type="entry name" value="COLICIN V PRODUCTION PROTEIN"/>
    <property type="match status" value="1"/>
</dbReference>
<evidence type="ECO:0000256" key="2">
    <source>
        <dbReference type="ARBA" id="ARBA00022692"/>
    </source>
</evidence>
<feature type="transmembrane region" description="Helical" evidence="5">
    <location>
        <begin position="69"/>
        <end position="90"/>
    </location>
</feature>
<dbReference type="InterPro" id="IPR003825">
    <property type="entry name" value="Colicin-V_CvpA"/>
</dbReference>
<sequence>MYINIIILIIMLAAMVRGFFRGFAKEVLSLVGLAAAFFAGYYAAENFSKFHLAYFGFINNIKNYEVKEIIIFVSVFIIVSLIFAVISFLITKLLDILMLGFVNKIGGFFLQESKFL</sequence>
<comment type="subcellular location">
    <subcellularLocation>
        <location evidence="1">Membrane</location>
        <topology evidence="1">Multi-pass membrane protein</topology>
    </subcellularLocation>
</comment>
<evidence type="ECO:0000256" key="4">
    <source>
        <dbReference type="ARBA" id="ARBA00023136"/>
    </source>
</evidence>
<keyword evidence="4 5" id="KW-0472">Membrane</keyword>
<dbReference type="GO" id="GO:0009403">
    <property type="term" value="P:toxin biosynthetic process"/>
    <property type="evidence" value="ECO:0007669"/>
    <property type="project" value="InterPro"/>
</dbReference>
<organism evidence="6 7">
    <name type="scientific">Acididesulfobacter guangdongensis</name>
    <dbReference type="NCBI Taxonomy" id="2597225"/>
    <lineage>
        <taxon>Bacteria</taxon>
        <taxon>Deltaproteobacteria</taxon>
        <taxon>Candidatus Acidulodesulfobacterales</taxon>
        <taxon>Candidatus Acididesulfobacter</taxon>
    </lineage>
</organism>
<keyword evidence="3 5" id="KW-1133">Transmembrane helix</keyword>
<gene>
    <name evidence="6" type="ORF">EVJ46_03955</name>
</gene>
<dbReference type="Proteomes" id="UP000316562">
    <property type="component" value="Unassembled WGS sequence"/>
</dbReference>
<keyword evidence="2 5" id="KW-0812">Transmembrane</keyword>
<evidence type="ECO:0000313" key="7">
    <source>
        <dbReference type="Proteomes" id="UP000316562"/>
    </source>
</evidence>
<dbReference type="EMBL" id="SGBC01000001">
    <property type="protein sequence ID" value="RZD17389.1"/>
    <property type="molecule type" value="Genomic_DNA"/>
</dbReference>
<protein>
    <recommendedName>
        <fullName evidence="8">CvpA family protein</fullName>
    </recommendedName>
</protein>
<comment type="caution">
    <text evidence="6">The sequence shown here is derived from an EMBL/GenBank/DDBJ whole genome shotgun (WGS) entry which is preliminary data.</text>
</comment>
<reference evidence="6 7" key="1">
    <citation type="journal article" date="2019" name="ISME J.">
        <title>Insights into ecological role of a new deltaproteobacterial order Candidatus Acidulodesulfobacterales by metagenomics and metatranscriptomics.</title>
        <authorList>
            <person name="Tan S."/>
            <person name="Liu J."/>
            <person name="Fang Y."/>
            <person name="Hedlund B.P."/>
            <person name="Lian Z.H."/>
            <person name="Huang L.Y."/>
            <person name="Li J.T."/>
            <person name="Huang L.N."/>
            <person name="Li W.J."/>
            <person name="Jiang H.C."/>
            <person name="Dong H.L."/>
            <person name="Shu W.S."/>
        </authorList>
    </citation>
    <scope>NUCLEOTIDE SEQUENCE [LARGE SCALE GENOMIC DNA]</scope>
    <source>
        <strain evidence="6">AP2</strain>
    </source>
</reference>
<name>A0A519BJF8_ACIG2</name>
<dbReference type="AlphaFoldDB" id="A0A519BJF8"/>
<accession>A0A519BJF8</accession>
<dbReference type="GO" id="GO:0016020">
    <property type="term" value="C:membrane"/>
    <property type="evidence" value="ECO:0007669"/>
    <property type="project" value="UniProtKB-SubCell"/>
</dbReference>
<feature type="transmembrane region" description="Helical" evidence="5">
    <location>
        <begin position="27"/>
        <end position="44"/>
    </location>
</feature>
<evidence type="ECO:0008006" key="8">
    <source>
        <dbReference type="Google" id="ProtNLM"/>
    </source>
</evidence>
<proteinExistence type="predicted"/>
<evidence type="ECO:0000256" key="5">
    <source>
        <dbReference type="SAM" id="Phobius"/>
    </source>
</evidence>
<feature type="transmembrane region" description="Helical" evidence="5">
    <location>
        <begin position="5"/>
        <end position="20"/>
    </location>
</feature>
<evidence type="ECO:0000313" key="6">
    <source>
        <dbReference type="EMBL" id="RZD17389.1"/>
    </source>
</evidence>
<dbReference type="Pfam" id="PF02674">
    <property type="entry name" value="Colicin_V"/>
    <property type="match status" value="1"/>
</dbReference>
<dbReference type="PANTHER" id="PTHR37306:SF1">
    <property type="entry name" value="COLICIN V PRODUCTION PROTEIN"/>
    <property type="match status" value="1"/>
</dbReference>